<comment type="caution">
    <text evidence="2">The sequence shown here is derived from an EMBL/GenBank/DDBJ whole genome shotgun (WGS) entry which is preliminary data.</text>
</comment>
<feature type="region of interest" description="Disordered" evidence="1">
    <location>
        <begin position="128"/>
        <end position="149"/>
    </location>
</feature>
<organism evidence="2 3">
    <name type="scientific">Asterophora parasitica</name>
    <dbReference type="NCBI Taxonomy" id="117018"/>
    <lineage>
        <taxon>Eukaryota</taxon>
        <taxon>Fungi</taxon>
        <taxon>Dikarya</taxon>
        <taxon>Basidiomycota</taxon>
        <taxon>Agaricomycotina</taxon>
        <taxon>Agaricomycetes</taxon>
        <taxon>Agaricomycetidae</taxon>
        <taxon>Agaricales</taxon>
        <taxon>Tricholomatineae</taxon>
        <taxon>Lyophyllaceae</taxon>
        <taxon>Asterophora</taxon>
    </lineage>
</organism>
<dbReference type="EMBL" id="JABCKV010001010">
    <property type="protein sequence ID" value="KAG5640214.1"/>
    <property type="molecule type" value="Genomic_DNA"/>
</dbReference>
<protein>
    <submittedName>
        <fullName evidence="2">Uncharacterized protein</fullName>
    </submittedName>
</protein>
<evidence type="ECO:0000313" key="3">
    <source>
        <dbReference type="Proteomes" id="UP000775547"/>
    </source>
</evidence>
<dbReference type="Proteomes" id="UP000775547">
    <property type="component" value="Unassembled WGS sequence"/>
</dbReference>
<feature type="compositionally biased region" description="Basic and acidic residues" evidence="1">
    <location>
        <begin position="78"/>
        <end position="88"/>
    </location>
</feature>
<proteinExistence type="predicted"/>
<feature type="region of interest" description="Disordered" evidence="1">
    <location>
        <begin position="78"/>
        <end position="98"/>
    </location>
</feature>
<accession>A0A9P7K8L1</accession>
<evidence type="ECO:0000256" key="1">
    <source>
        <dbReference type="SAM" id="MobiDB-lite"/>
    </source>
</evidence>
<evidence type="ECO:0000313" key="2">
    <source>
        <dbReference type="EMBL" id="KAG5640214.1"/>
    </source>
</evidence>
<keyword evidence="3" id="KW-1185">Reference proteome</keyword>
<dbReference type="AlphaFoldDB" id="A0A9P7K8L1"/>
<name>A0A9P7K8L1_9AGAR</name>
<sequence length="149" mass="16823">MNLSPLSAIESLPADPFDRPGCAQHITPEELPEFVHGDRIRNAERTRAWAQQEYTVPPQRYPLRTTTWHIFLRRRATDARPPKVRDRSTTALQPPARQATRQQIGIHFSRSLLIILDLALSLRATIGTASPPSRSWRPTTVTPSGRGTK</sequence>
<gene>
    <name evidence="2" type="ORF">DXG03_000547</name>
</gene>
<reference evidence="2" key="1">
    <citation type="submission" date="2020-07" db="EMBL/GenBank/DDBJ databases">
        <authorList>
            <person name="Nieuwenhuis M."/>
            <person name="Van De Peppel L.J.J."/>
        </authorList>
    </citation>
    <scope>NUCLEOTIDE SEQUENCE</scope>
    <source>
        <strain evidence="2">AP01</strain>
        <tissue evidence="2">Mycelium</tissue>
    </source>
</reference>
<reference evidence="2" key="2">
    <citation type="submission" date="2021-10" db="EMBL/GenBank/DDBJ databases">
        <title>Phylogenomics reveals ancestral predisposition of the termite-cultivated fungus Termitomyces towards a domesticated lifestyle.</title>
        <authorList>
            <person name="Auxier B."/>
            <person name="Grum-Grzhimaylo A."/>
            <person name="Cardenas M.E."/>
            <person name="Lodge J.D."/>
            <person name="Laessoe T."/>
            <person name="Pedersen O."/>
            <person name="Smith M.E."/>
            <person name="Kuyper T.W."/>
            <person name="Franco-Molano E.A."/>
            <person name="Baroni T.J."/>
            <person name="Aanen D.K."/>
        </authorList>
    </citation>
    <scope>NUCLEOTIDE SEQUENCE</scope>
    <source>
        <strain evidence="2">AP01</strain>
        <tissue evidence="2">Mycelium</tissue>
    </source>
</reference>